<gene>
    <name evidence="1" type="ORF">GCM10010411_76930</name>
</gene>
<evidence type="ECO:0000313" key="1">
    <source>
        <dbReference type="EMBL" id="GAA2628222.1"/>
    </source>
</evidence>
<comment type="caution">
    <text evidence="1">The sequence shown here is derived from an EMBL/GenBank/DDBJ whole genome shotgun (WGS) entry which is preliminary data.</text>
</comment>
<protein>
    <submittedName>
        <fullName evidence="1">Uncharacterized protein</fullName>
    </submittedName>
</protein>
<dbReference type="Proteomes" id="UP001501509">
    <property type="component" value="Unassembled WGS sequence"/>
</dbReference>
<dbReference type="Pfam" id="PF19758">
    <property type="entry name" value="DUF6245"/>
    <property type="match status" value="1"/>
</dbReference>
<name>A0ABN3QK06_9ACTN</name>
<proteinExistence type="predicted"/>
<reference evidence="1 2" key="1">
    <citation type="journal article" date="2019" name="Int. J. Syst. Evol. Microbiol.">
        <title>The Global Catalogue of Microorganisms (GCM) 10K type strain sequencing project: providing services to taxonomists for standard genome sequencing and annotation.</title>
        <authorList>
            <consortium name="The Broad Institute Genomics Platform"/>
            <consortium name="The Broad Institute Genome Sequencing Center for Infectious Disease"/>
            <person name="Wu L."/>
            <person name="Ma J."/>
        </authorList>
    </citation>
    <scope>NUCLEOTIDE SEQUENCE [LARGE SCALE GENOMIC DNA]</scope>
    <source>
        <strain evidence="1 2">JCM 6833</strain>
    </source>
</reference>
<organism evidence="1 2">
    <name type="scientific">Actinomadura fulvescens</name>
    <dbReference type="NCBI Taxonomy" id="46160"/>
    <lineage>
        <taxon>Bacteria</taxon>
        <taxon>Bacillati</taxon>
        <taxon>Actinomycetota</taxon>
        <taxon>Actinomycetes</taxon>
        <taxon>Streptosporangiales</taxon>
        <taxon>Thermomonosporaceae</taxon>
        <taxon>Actinomadura</taxon>
    </lineage>
</organism>
<accession>A0ABN3QK06</accession>
<evidence type="ECO:0000313" key="2">
    <source>
        <dbReference type="Proteomes" id="UP001501509"/>
    </source>
</evidence>
<keyword evidence="2" id="KW-1185">Reference proteome</keyword>
<dbReference type="InterPro" id="IPR046212">
    <property type="entry name" value="DUF6245"/>
</dbReference>
<sequence length="95" mass="10185">MFRPVRPFRSGRGHVVCSLPGMDGVYRDEPASVDQLAGALASLGMYGGDNTTTEHAAEAQRLSADRYQMHLANSLLGAVQVEAMLARAWPAGTPR</sequence>
<dbReference type="EMBL" id="BAAATD010000013">
    <property type="protein sequence ID" value="GAA2628222.1"/>
    <property type="molecule type" value="Genomic_DNA"/>
</dbReference>